<evidence type="ECO:0000313" key="2">
    <source>
        <dbReference type="EMBL" id="PNX70239.1"/>
    </source>
</evidence>
<reference evidence="2 3" key="1">
    <citation type="journal article" date="2014" name="Am. J. Bot.">
        <title>Genome assembly and annotation for red clover (Trifolium pratense; Fabaceae).</title>
        <authorList>
            <person name="Istvanek J."/>
            <person name="Jaros M."/>
            <person name="Krenek A."/>
            <person name="Repkova J."/>
        </authorList>
    </citation>
    <scope>NUCLEOTIDE SEQUENCE [LARGE SCALE GENOMIC DNA]</scope>
    <source>
        <strain evidence="3">cv. Tatra</strain>
        <tissue evidence="2">Young leaves</tissue>
    </source>
</reference>
<dbReference type="GO" id="GO:0007165">
    <property type="term" value="P:signal transduction"/>
    <property type="evidence" value="ECO:0007669"/>
    <property type="project" value="InterPro"/>
</dbReference>
<dbReference type="SUPFAM" id="SSF52200">
    <property type="entry name" value="Toll/Interleukin receptor TIR domain"/>
    <property type="match status" value="1"/>
</dbReference>
<dbReference type="PROSITE" id="PS50104">
    <property type="entry name" value="TIR"/>
    <property type="match status" value="1"/>
</dbReference>
<name>A0A2K3KVB9_TRIPR</name>
<dbReference type="InterPro" id="IPR044974">
    <property type="entry name" value="Disease_R_plants"/>
</dbReference>
<evidence type="ECO:0000313" key="3">
    <source>
        <dbReference type="Proteomes" id="UP000236291"/>
    </source>
</evidence>
<dbReference type="EMBL" id="ASHM01111986">
    <property type="protein sequence ID" value="PNX70239.1"/>
    <property type="molecule type" value="Genomic_DNA"/>
</dbReference>
<accession>A0A2K3KVB9</accession>
<dbReference type="InterPro" id="IPR035897">
    <property type="entry name" value="Toll_tir_struct_dom_sf"/>
</dbReference>
<dbReference type="PANTHER" id="PTHR11017:SF570">
    <property type="entry name" value="DISEASE RESISTANCE PROTEIN (TIR-NBS CLASS)-RELATED"/>
    <property type="match status" value="1"/>
</dbReference>
<dbReference type="GO" id="GO:0006952">
    <property type="term" value="P:defense response"/>
    <property type="evidence" value="ECO:0007669"/>
    <property type="project" value="InterPro"/>
</dbReference>
<organism evidence="2 3">
    <name type="scientific">Trifolium pratense</name>
    <name type="common">Red clover</name>
    <dbReference type="NCBI Taxonomy" id="57577"/>
    <lineage>
        <taxon>Eukaryota</taxon>
        <taxon>Viridiplantae</taxon>
        <taxon>Streptophyta</taxon>
        <taxon>Embryophyta</taxon>
        <taxon>Tracheophyta</taxon>
        <taxon>Spermatophyta</taxon>
        <taxon>Magnoliopsida</taxon>
        <taxon>eudicotyledons</taxon>
        <taxon>Gunneridae</taxon>
        <taxon>Pentapetalae</taxon>
        <taxon>rosids</taxon>
        <taxon>fabids</taxon>
        <taxon>Fabales</taxon>
        <taxon>Fabaceae</taxon>
        <taxon>Papilionoideae</taxon>
        <taxon>50 kb inversion clade</taxon>
        <taxon>NPAAA clade</taxon>
        <taxon>Hologalegina</taxon>
        <taxon>IRL clade</taxon>
        <taxon>Trifolieae</taxon>
        <taxon>Trifolium</taxon>
    </lineage>
</organism>
<dbReference type="PANTHER" id="PTHR11017">
    <property type="entry name" value="LEUCINE-RICH REPEAT-CONTAINING PROTEIN"/>
    <property type="match status" value="1"/>
</dbReference>
<dbReference type="Proteomes" id="UP000236291">
    <property type="component" value="Unassembled WGS sequence"/>
</dbReference>
<feature type="domain" description="TIR" evidence="1">
    <location>
        <begin position="1"/>
        <end position="90"/>
    </location>
</feature>
<reference evidence="2 3" key="2">
    <citation type="journal article" date="2017" name="Front. Plant Sci.">
        <title>Gene Classification and Mining of Molecular Markers Useful in Red Clover (Trifolium pratense) Breeding.</title>
        <authorList>
            <person name="Istvanek J."/>
            <person name="Dluhosova J."/>
            <person name="Dluhos P."/>
            <person name="Patkova L."/>
            <person name="Nedelnik J."/>
            <person name="Repkova J."/>
        </authorList>
    </citation>
    <scope>NUCLEOTIDE SEQUENCE [LARGE SCALE GENOMIC DNA]</scope>
    <source>
        <strain evidence="3">cv. Tatra</strain>
        <tissue evidence="2">Young leaves</tissue>
    </source>
</reference>
<evidence type="ECO:0000259" key="1">
    <source>
        <dbReference type="PROSITE" id="PS50104"/>
    </source>
</evidence>
<gene>
    <name evidence="2" type="ORF">L195_g057193</name>
</gene>
<feature type="non-terminal residue" evidence="2">
    <location>
        <position position="134"/>
    </location>
</feature>
<protein>
    <submittedName>
        <fullName evidence="2">Resistance protein</fullName>
    </submittedName>
</protein>
<dbReference type="InterPro" id="IPR000157">
    <property type="entry name" value="TIR_dom"/>
</dbReference>
<dbReference type="Gene3D" id="3.40.50.10140">
    <property type="entry name" value="Toll/interleukin-1 receptor homology (TIR) domain"/>
    <property type="match status" value="1"/>
</dbReference>
<dbReference type="AlphaFoldDB" id="A0A2K3KVB9"/>
<comment type="caution">
    <text evidence="2">The sequence shown here is derived from an EMBL/GenBank/DDBJ whole genome shotgun (WGS) entry which is preliminary data.</text>
</comment>
<dbReference type="Pfam" id="PF01582">
    <property type="entry name" value="TIR"/>
    <property type="match status" value="1"/>
</dbReference>
<sequence length="134" mass="15102">MEKGRLVLPVFYCVDPSDVRHQKGSYSEALAEYEKKFQNNEKSMNKLYRWKRALNQAANISGYHFSIGSDMNEYEHTLIGKIVKVVSNKINRAPLQVVHYPVGLESRVSNVNSLLNEACNDEVCMIGIHGTGGI</sequence>
<proteinExistence type="predicted"/>